<dbReference type="Pfam" id="PF07035">
    <property type="entry name" value="RMC1_C"/>
    <property type="match status" value="1"/>
</dbReference>
<dbReference type="EMBL" id="CABIJS010000432">
    <property type="protein sequence ID" value="VUZ51279.1"/>
    <property type="molecule type" value="Genomic_DNA"/>
</dbReference>
<accession>A0A564YW96</accession>
<dbReference type="Gene3D" id="2.130.10.10">
    <property type="entry name" value="YVTN repeat-like/Quinoprotein amine dehydrogenase"/>
    <property type="match status" value="1"/>
</dbReference>
<keyword evidence="4" id="KW-1185">Reference proteome</keyword>
<dbReference type="InterPro" id="IPR049040">
    <property type="entry name" value="RMC1_N"/>
</dbReference>
<feature type="domain" description="Mic1" evidence="1">
    <location>
        <begin position="421"/>
        <end position="658"/>
    </location>
</feature>
<dbReference type="GO" id="GO:0005765">
    <property type="term" value="C:lysosomal membrane"/>
    <property type="evidence" value="ECO:0007669"/>
    <property type="project" value="TreeGrafter"/>
</dbReference>
<feature type="domain" description="Regulator of MON1-CCZ1 complex N-terminal" evidence="2">
    <location>
        <begin position="23"/>
        <end position="141"/>
    </location>
</feature>
<dbReference type="PANTHER" id="PTHR12897:SF4">
    <property type="entry name" value="REGULATOR OF MON1-CCZ1 COMPLEX"/>
    <property type="match status" value="1"/>
</dbReference>
<dbReference type="Proteomes" id="UP000321570">
    <property type="component" value="Unassembled WGS sequence"/>
</dbReference>
<organism evidence="3 4">
    <name type="scientific">Hymenolepis diminuta</name>
    <name type="common">Rat tapeworm</name>
    <dbReference type="NCBI Taxonomy" id="6216"/>
    <lineage>
        <taxon>Eukaryota</taxon>
        <taxon>Metazoa</taxon>
        <taxon>Spiralia</taxon>
        <taxon>Lophotrochozoa</taxon>
        <taxon>Platyhelminthes</taxon>
        <taxon>Cestoda</taxon>
        <taxon>Eucestoda</taxon>
        <taxon>Cyclophyllidea</taxon>
        <taxon>Hymenolepididae</taxon>
        <taxon>Hymenolepis</taxon>
    </lineage>
</organism>
<dbReference type="GO" id="GO:0035658">
    <property type="term" value="C:Mon1-Ccz1 complex"/>
    <property type="evidence" value="ECO:0007669"/>
    <property type="project" value="InterPro"/>
</dbReference>
<dbReference type="InterPro" id="IPR009755">
    <property type="entry name" value="RMC1_C"/>
</dbReference>
<evidence type="ECO:0000259" key="2">
    <source>
        <dbReference type="Pfam" id="PF21029"/>
    </source>
</evidence>
<name>A0A564YW96_HYMDI</name>
<dbReference type="GO" id="GO:0010506">
    <property type="term" value="P:regulation of autophagy"/>
    <property type="evidence" value="ECO:0007669"/>
    <property type="project" value="InterPro"/>
</dbReference>
<protein>
    <submittedName>
        <fullName evidence="3">Uncharacterized protein</fullName>
    </submittedName>
</protein>
<gene>
    <name evidence="3" type="ORF">WMSIL1_LOCUS9911</name>
</gene>
<dbReference type="InterPro" id="IPR015943">
    <property type="entry name" value="WD40/YVTN_repeat-like_dom_sf"/>
</dbReference>
<dbReference type="InterPro" id="IPR040371">
    <property type="entry name" value="RMC1"/>
</dbReference>
<dbReference type="PANTHER" id="PTHR12897">
    <property type="entry name" value="COLON CANCER-ASSOCIATED PROTEIN MIC1"/>
    <property type="match status" value="1"/>
</dbReference>
<evidence type="ECO:0000313" key="4">
    <source>
        <dbReference type="Proteomes" id="UP000321570"/>
    </source>
</evidence>
<evidence type="ECO:0000259" key="1">
    <source>
        <dbReference type="Pfam" id="PF07035"/>
    </source>
</evidence>
<dbReference type="Pfam" id="PF21029">
    <property type="entry name" value="RMC1_N"/>
    <property type="match status" value="1"/>
</dbReference>
<dbReference type="GO" id="GO:0031902">
    <property type="term" value="C:late endosome membrane"/>
    <property type="evidence" value="ECO:0007669"/>
    <property type="project" value="TreeGrafter"/>
</dbReference>
<evidence type="ECO:0000313" key="3">
    <source>
        <dbReference type="EMBL" id="VUZ51279.1"/>
    </source>
</evidence>
<sequence>MKSFASLCPNPLVFEPISSMNSVFYDPANCQVFTLRARGAMGVSVKSLESPQSSNFRIDDKGEVLSVKFDPHCSVLTLQRKRNSVDFVNFSNGRPEDSEYSQSCKKSASTIIGFVWSSDSEIIFVTNEGFELYQINRETRTTKALKHGSVQTNWYTWDPLNKILLLSTGELGNRLHVTCFENGTVTKLSSFEVPQEEILPLNPGSPSNTAEERRKLQQKNCLLANLYGQLYACILSQSADGGVNLVLYQLMRRGTVKRRHVLVVPEVGRIAVTFVRDLVLVHHQHSRTSLAYDIAASAAGDPVNEVDSDEPKVHYPLLPPVSLEDVCISCKDIPALSHEPCAEFTTPLYAPSWIIFPPNVVIDGSLGCLWTVDLNLDAFATLISDPIILVNCLLNREGSKRVLRHYCQDLVEKLVQSFIDASSDEQQQLEVIYQLLARFADIQKSANQASRHHQGHHNQTRGQLGIDSELNGEIGSSEPIRVPYKLPLVFTPDDVYETMIAPLASHSSENPKVLKILSHLIFHYVSELKSRSLFVDPMFYNLLMESLIKSSDFTRLVHLLRSGVIIDSTQIANQLLSVESIFPPAGQLALDMLQRLGTSNESIVEIFLAKGDPVMALRFCKQHTELLSLPETPRKILNAAKLCDDPMIFYSVFRFFERAVPFACSLVQDPKYKPYVAHFAELFGPGSLILSNS</sequence>
<reference evidence="3 4" key="1">
    <citation type="submission" date="2019-07" db="EMBL/GenBank/DDBJ databases">
        <authorList>
            <person name="Jastrzebski P J."/>
            <person name="Paukszto L."/>
            <person name="Jastrzebski P J."/>
        </authorList>
    </citation>
    <scope>NUCLEOTIDE SEQUENCE [LARGE SCALE GENOMIC DNA]</scope>
    <source>
        <strain evidence="3 4">WMS-il1</strain>
    </source>
</reference>
<dbReference type="AlphaFoldDB" id="A0A564YW96"/>
<proteinExistence type="predicted"/>
<dbReference type="SUPFAM" id="SSF82171">
    <property type="entry name" value="DPP6 N-terminal domain-like"/>
    <property type="match status" value="1"/>
</dbReference>